<keyword evidence="1" id="KW-1133">Transmembrane helix</keyword>
<sequence>MPEQPTALISQISNFFLICPTQESSQVSQECQDRVLALATVEQSQLASAIFLFSYLPTVLLRYTVLLCTVYLLLSLLRKYLNETDFSAPWKEHLNEVQISSNLQKKINLCKVLITNNKLNF</sequence>
<proteinExistence type="predicted"/>
<evidence type="ECO:0000256" key="1">
    <source>
        <dbReference type="SAM" id="Phobius"/>
    </source>
</evidence>
<dbReference type="AlphaFoldDB" id="A0A8D8VD79"/>
<dbReference type="EMBL" id="HBUF01363532">
    <property type="protein sequence ID" value="CAG6722288.1"/>
    <property type="molecule type" value="Transcribed_RNA"/>
</dbReference>
<feature type="transmembrane region" description="Helical" evidence="1">
    <location>
        <begin position="50"/>
        <end position="74"/>
    </location>
</feature>
<name>A0A8D8VD79_9HEMI</name>
<organism evidence="2">
    <name type="scientific">Cacopsylla melanoneura</name>
    <dbReference type="NCBI Taxonomy" id="428564"/>
    <lineage>
        <taxon>Eukaryota</taxon>
        <taxon>Metazoa</taxon>
        <taxon>Ecdysozoa</taxon>
        <taxon>Arthropoda</taxon>
        <taxon>Hexapoda</taxon>
        <taxon>Insecta</taxon>
        <taxon>Pterygota</taxon>
        <taxon>Neoptera</taxon>
        <taxon>Paraneoptera</taxon>
        <taxon>Hemiptera</taxon>
        <taxon>Sternorrhyncha</taxon>
        <taxon>Psylloidea</taxon>
        <taxon>Psyllidae</taxon>
        <taxon>Psyllinae</taxon>
        <taxon>Cacopsylla</taxon>
    </lineage>
</organism>
<protein>
    <submittedName>
        <fullName evidence="2">Uncharacterized protein</fullName>
    </submittedName>
</protein>
<keyword evidence="1" id="KW-0812">Transmembrane</keyword>
<accession>A0A8D8VD79</accession>
<evidence type="ECO:0000313" key="2">
    <source>
        <dbReference type="EMBL" id="CAG6722288.1"/>
    </source>
</evidence>
<reference evidence="2" key="1">
    <citation type="submission" date="2021-05" db="EMBL/GenBank/DDBJ databases">
        <authorList>
            <person name="Alioto T."/>
            <person name="Alioto T."/>
            <person name="Gomez Garrido J."/>
        </authorList>
    </citation>
    <scope>NUCLEOTIDE SEQUENCE</scope>
</reference>
<keyword evidence="1" id="KW-0472">Membrane</keyword>